<feature type="transmembrane region" description="Helical" evidence="1">
    <location>
        <begin position="6"/>
        <end position="28"/>
    </location>
</feature>
<dbReference type="Proteomes" id="UP000255355">
    <property type="component" value="Unassembled WGS sequence"/>
</dbReference>
<dbReference type="EMBL" id="QQAZ01000017">
    <property type="protein sequence ID" value="RDI44514.1"/>
    <property type="molecule type" value="Genomic_DNA"/>
</dbReference>
<evidence type="ECO:0000256" key="1">
    <source>
        <dbReference type="SAM" id="Phobius"/>
    </source>
</evidence>
<organism evidence="2 3">
    <name type="scientific">Nocardia mexicana</name>
    <dbReference type="NCBI Taxonomy" id="279262"/>
    <lineage>
        <taxon>Bacteria</taxon>
        <taxon>Bacillati</taxon>
        <taxon>Actinomycetota</taxon>
        <taxon>Actinomycetes</taxon>
        <taxon>Mycobacteriales</taxon>
        <taxon>Nocardiaceae</taxon>
        <taxon>Nocardia</taxon>
    </lineage>
</organism>
<proteinExistence type="predicted"/>
<accession>A0A370GPV4</accession>
<gene>
    <name evidence="2" type="ORF">DFR68_117131</name>
</gene>
<evidence type="ECO:0000313" key="3">
    <source>
        <dbReference type="Proteomes" id="UP000255355"/>
    </source>
</evidence>
<keyword evidence="1" id="KW-0472">Membrane</keyword>
<name>A0A370GPV4_9NOCA</name>
<dbReference type="STRING" id="1210089.GCA_001613165_08055"/>
<dbReference type="RefSeq" id="WP_157124116.1">
    <property type="nucleotide sequence ID" value="NZ_QQAZ01000017.1"/>
</dbReference>
<protein>
    <submittedName>
        <fullName evidence="2">Uncharacterized protein</fullName>
    </submittedName>
</protein>
<sequence length="51" mass="5654">MTGGGWLTFGFVIAIGLPLTVLVAVICWPERTPEDRTVEAIRRRVENEDAP</sequence>
<dbReference type="AlphaFoldDB" id="A0A370GPV4"/>
<comment type="caution">
    <text evidence="2">The sequence shown here is derived from an EMBL/GenBank/DDBJ whole genome shotgun (WGS) entry which is preliminary data.</text>
</comment>
<keyword evidence="3" id="KW-1185">Reference proteome</keyword>
<reference evidence="2 3" key="1">
    <citation type="submission" date="2018-07" db="EMBL/GenBank/DDBJ databases">
        <title>Genomic Encyclopedia of Type Strains, Phase IV (KMG-IV): sequencing the most valuable type-strain genomes for metagenomic binning, comparative biology and taxonomic classification.</title>
        <authorList>
            <person name="Goeker M."/>
        </authorList>
    </citation>
    <scope>NUCLEOTIDE SEQUENCE [LARGE SCALE GENOMIC DNA]</scope>
    <source>
        <strain evidence="2 3">DSM 44952</strain>
    </source>
</reference>
<keyword evidence="1" id="KW-1133">Transmembrane helix</keyword>
<keyword evidence="1" id="KW-0812">Transmembrane</keyword>
<evidence type="ECO:0000313" key="2">
    <source>
        <dbReference type="EMBL" id="RDI44514.1"/>
    </source>
</evidence>